<feature type="region of interest" description="Disordered" evidence="5">
    <location>
        <begin position="705"/>
        <end position="732"/>
    </location>
</feature>
<dbReference type="PANTHER" id="PTHR22710">
    <property type="entry name" value="X-RAY RADIATION RESISTANCE ASSOCIATED PROTEIN 1 XRRA1"/>
    <property type="match status" value="1"/>
</dbReference>
<dbReference type="SUPFAM" id="SSF52058">
    <property type="entry name" value="L domain-like"/>
    <property type="match status" value="1"/>
</dbReference>
<dbReference type="RefSeq" id="XP_067754572.1">
    <property type="nucleotide sequence ID" value="XM_067898415.1"/>
</dbReference>
<evidence type="ECO:0000256" key="2">
    <source>
        <dbReference type="ARBA" id="ARBA00022490"/>
    </source>
</evidence>
<organism evidence="6 7">
    <name type="scientific">Porcisia hertigi</name>
    <dbReference type="NCBI Taxonomy" id="2761500"/>
    <lineage>
        <taxon>Eukaryota</taxon>
        <taxon>Discoba</taxon>
        <taxon>Euglenozoa</taxon>
        <taxon>Kinetoplastea</taxon>
        <taxon>Metakinetoplastina</taxon>
        <taxon>Trypanosomatida</taxon>
        <taxon>Trypanosomatidae</taxon>
        <taxon>Leishmaniinae</taxon>
        <taxon>Porcisia</taxon>
    </lineage>
</organism>
<dbReference type="GO" id="GO:0005737">
    <property type="term" value="C:cytoplasm"/>
    <property type="evidence" value="ECO:0007669"/>
    <property type="project" value="UniProtKB-SubCell"/>
</dbReference>
<dbReference type="EMBL" id="JAFJZO010000032">
    <property type="protein sequence ID" value="KAG5496089.1"/>
    <property type="molecule type" value="Genomic_DNA"/>
</dbReference>
<dbReference type="KEGG" id="phet:94288492"/>
<evidence type="ECO:0000256" key="5">
    <source>
        <dbReference type="SAM" id="MobiDB-lite"/>
    </source>
</evidence>
<dbReference type="Proteomes" id="UP000674318">
    <property type="component" value="Chromosome 32"/>
</dbReference>
<feature type="region of interest" description="Disordered" evidence="5">
    <location>
        <begin position="1"/>
        <end position="22"/>
    </location>
</feature>
<keyword evidence="2" id="KW-0963">Cytoplasm</keyword>
<dbReference type="GO" id="GO:0005634">
    <property type="term" value="C:nucleus"/>
    <property type="evidence" value="ECO:0007669"/>
    <property type="project" value="TreeGrafter"/>
</dbReference>
<evidence type="ECO:0000256" key="1">
    <source>
        <dbReference type="ARBA" id="ARBA00004496"/>
    </source>
</evidence>
<dbReference type="Gene3D" id="3.80.10.10">
    <property type="entry name" value="Ribonuclease Inhibitor"/>
    <property type="match status" value="1"/>
</dbReference>
<dbReference type="PANTHER" id="PTHR22710:SF2">
    <property type="entry name" value="X-RAY RADIATION RESISTANCE-ASSOCIATED PROTEIN 1"/>
    <property type="match status" value="1"/>
</dbReference>
<accession>A0A836HR43</accession>
<reference evidence="6 7" key="1">
    <citation type="submission" date="2021-02" db="EMBL/GenBank/DDBJ databases">
        <title>Porcisia hertigi Genome sequencing and assembly.</title>
        <authorList>
            <person name="Almutairi H."/>
            <person name="Gatherer D."/>
        </authorList>
    </citation>
    <scope>NUCLEOTIDE SEQUENCE [LARGE SCALE GENOMIC DNA]</scope>
    <source>
        <strain evidence="6 7">C119</strain>
    </source>
</reference>
<evidence type="ECO:0000256" key="4">
    <source>
        <dbReference type="ARBA" id="ARBA00022737"/>
    </source>
</evidence>
<feature type="region of interest" description="Disordered" evidence="5">
    <location>
        <begin position="478"/>
        <end position="514"/>
    </location>
</feature>
<dbReference type="InterPro" id="IPR003591">
    <property type="entry name" value="Leu-rich_rpt_typical-subtyp"/>
</dbReference>
<evidence type="ECO:0000313" key="6">
    <source>
        <dbReference type="EMBL" id="KAG5496089.1"/>
    </source>
</evidence>
<dbReference type="SMART" id="SM00369">
    <property type="entry name" value="LRR_TYP"/>
    <property type="match status" value="3"/>
</dbReference>
<keyword evidence="4" id="KW-0677">Repeat</keyword>
<feature type="compositionally biased region" description="Low complexity" evidence="5">
    <location>
        <begin position="478"/>
        <end position="496"/>
    </location>
</feature>
<gene>
    <name evidence="6" type="ORF">JKF63_02387</name>
</gene>
<feature type="region of interest" description="Disordered" evidence="5">
    <location>
        <begin position="637"/>
        <end position="656"/>
    </location>
</feature>
<dbReference type="GeneID" id="94288492"/>
<name>A0A836HR43_9TRYP</name>
<sequence length="768" mass="83077">MNGAMPTGAQKVLSMQPPSPQTAAPPCFADIGETRVNDGLTDTPALHNGGGRATVPPQPAAKVAVTSLRWLAGCSPSAVLGGNGDMRCSTGTSVLPPHLLVHPQGFRILKNTSVLERNMRTYFRLPRPLNAAACEERRRVRRTILSIEADEAKRRARVSGNQDGVVLDGFLILSACEADDPELVTQLTLHSSQLSSSVAEDLGYFTHLTSLDLTDNNLRLDHVLPFPGLEVVHLVCNNIMSLAEVSQLSSSSFSTIVALDLAYNRIPAHHISYLKAFGALRQLDISHNGLRTLPADLSGLAHLTHFALEANELSSADVFYALGTMPALVEVNLASNRLSFVPLLDAGSCNSDSDPQPTLFPSLEVVSLTANRFQHIEALRPLAALHRTLRRVAVGENPFLDSHPHRLMELQRALDEAVVDAYYVAFLSPQENSTASGELPEVMGTWRHQTWVRYIPQLQGEREISASHMVAAAAPLGASSSSHSSASAPQTAASNAMKDMGQDHSVNEDSLPEDVLPPLQTVMDYLNRYRVHVHPSRATPPHIPKQPKSYFYSSAFRQSEQGIRDLMPLVTLPSYNEFMDVYRVLGQGRPQPQGGARRGFVGRSAAAQRAATQSALSAQCAFIPTLPPLSDSLCMERPVSSHQASEENKTPPAAAAENARGGACFFLTDLDGDVVGNAEVLSRGHASKDRSPTPVTKLEEVQAELADRLPPAPSDSVDKSLPPSRRPRSVVFPATTNVHAAISELRDMLRKPLPLLPYKVSRSKQTTG</sequence>
<comment type="caution">
    <text evidence="6">The sequence shown here is derived from an EMBL/GenBank/DDBJ whole genome shotgun (WGS) entry which is preliminary data.</text>
</comment>
<evidence type="ECO:0000313" key="7">
    <source>
        <dbReference type="Proteomes" id="UP000674318"/>
    </source>
</evidence>
<dbReference type="OrthoDB" id="1687175at2759"/>
<proteinExistence type="predicted"/>
<protein>
    <submittedName>
        <fullName evidence="6">Uncharacterized protein</fullName>
    </submittedName>
</protein>
<dbReference type="AlphaFoldDB" id="A0A836HR43"/>
<dbReference type="Pfam" id="PF13855">
    <property type="entry name" value="LRR_8"/>
    <property type="match status" value="1"/>
</dbReference>
<dbReference type="InterPro" id="IPR001611">
    <property type="entry name" value="Leu-rich_rpt"/>
</dbReference>
<dbReference type="InterPro" id="IPR032675">
    <property type="entry name" value="LRR_dom_sf"/>
</dbReference>
<evidence type="ECO:0000256" key="3">
    <source>
        <dbReference type="ARBA" id="ARBA00022614"/>
    </source>
</evidence>
<keyword evidence="7" id="KW-1185">Reference proteome</keyword>
<comment type="subcellular location">
    <subcellularLocation>
        <location evidence="1">Cytoplasm</location>
    </subcellularLocation>
</comment>
<dbReference type="PROSITE" id="PS51450">
    <property type="entry name" value="LRR"/>
    <property type="match status" value="1"/>
</dbReference>
<keyword evidence="3" id="KW-0433">Leucine-rich repeat</keyword>